<dbReference type="PANTHER" id="PTHR43537">
    <property type="entry name" value="TRANSCRIPTIONAL REGULATOR, GNTR FAMILY"/>
    <property type="match status" value="1"/>
</dbReference>
<dbReference type="AlphaFoldDB" id="A0A0B2C0C5"/>
<dbReference type="InterPro" id="IPR008920">
    <property type="entry name" value="TF_FadR/GntR_C"/>
</dbReference>
<reference evidence="5 6" key="1">
    <citation type="submission" date="2014-11" db="EMBL/GenBank/DDBJ databases">
        <title>Draft genome sequence of Kirrobacter mercurialis.</title>
        <authorList>
            <person name="Coil D.A."/>
            <person name="Eisen J.A."/>
        </authorList>
    </citation>
    <scope>NUCLEOTIDE SEQUENCE [LARGE SCALE GENOMIC DNA]</scope>
    <source>
        <strain evidence="5 6">Coronado</strain>
    </source>
</reference>
<evidence type="ECO:0000256" key="3">
    <source>
        <dbReference type="ARBA" id="ARBA00023163"/>
    </source>
</evidence>
<dbReference type="PROSITE" id="PS50949">
    <property type="entry name" value="HTH_GNTR"/>
    <property type="match status" value="1"/>
</dbReference>
<dbReference type="SMART" id="SM00345">
    <property type="entry name" value="HTH_GNTR"/>
    <property type="match status" value="1"/>
</dbReference>
<evidence type="ECO:0000313" key="6">
    <source>
        <dbReference type="Proteomes" id="UP000030988"/>
    </source>
</evidence>
<dbReference type="Gene3D" id="1.10.10.10">
    <property type="entry name" value="Winged helix-like DNA-binding domain superfamily/Winged helix DNA-binding domain"/>
    <property type="match status" value="1"/>
</dbReference>
<dbReference type="EMBL" id="JTDN01000001">
    <property type="protein sequence ID" value="KHL25712.1"/>
    <property type="molecule type" value="Genomic_DNA"/>
</dbReference>
<dbReference type="RefSeq" id="WP_039094319.1">
    <property type="nucleotide sequence ID" value="NZ_JTDN01000001.1"/>
</dbReference>
<dbReference type="GO" id="GO:0003677">
    <property type="term" value="F:DNA binding"/>
    <property type="evidence" value="ECO:0007669"/>
    <property type="project" value="UniProtKB-KW"/>
</dbReference>
<keyword evidence="3" id="KW-0804">Transcription</keyword>
<dbReference type="InterPro" id="IPR036390">
    <property type="entry name" value="WH_DNA-bd_sf"/>
</dbReference>
<evidence type="ECO:0000256" key="1">
    <source>
        <dbReference type="ARBA" id="ARBA00023015"/>
    </source>
</evidence>
<dbReference type="Pfam" id="PF07729">
    <property type="entry name" value="FCD"/>
    <property type="match status" value="1"/>
</dbReference>
<accession>A0A0B2C0C5</accession>
<dbReference type="SMART" id="SM00895">
    <property type="entry name" value="FCD"/>
    <property type="match status" value="1"/>
</dbReference>
<dbReference type="Pfam" id="PF00392">
    <property type="entry name" value="GntR"/>
    <property type="match status" value="1"/>
</dbReference>
<dbReference type="PANTHER" id="PTHR43537:SF24">
    <property type="entry name" value="GLUCONATE OPERON TRANSCRIPTIONAL REPRESSOR"/>
    <property type="match status" value="1"/>
</dbReference>
<dbReference type="STRING" id="1572751.PK98_03485"/>
<feature type="domain" description="HTH gntR-type" evidence="4">
    <location>
        <begin position="12"/>
        <end position="79"/>
    </location>
</feature>
<dbReference type="SUPFAM" id="SSF48008">
    <property type="entry name" value="GntR ligand-binding domain-like"/>
    <property type="match status" value="1"/>
</dbReference>
<proteinExistence type="predicted"/>
<gene>
    <name evidence="5" type="ORF">PK98_03485</name>
</gene>
<dbReference type="InterPro" id="IPR000524">
    <property type="entry name" value="Tscrpt_reg_HTH_GntR"/>
</dbReference>
<dbReference type="InterPro" id="IPR011711">
    <property type="entry name" value="GntR_C"/>
</dbReference>
<evidence type="ECO:0000313" key="5">
    <source>
        <dbReference type="EMBL" id="KHL25712.1"/>
    </source>
</evidence>
<keyword evidence="1" id="KW-0805">Transcription regulation</keyword>
<keyword evidence="2" id="KW-0238">DNA-binding</keyword>
<dbReference type="Gene3D" id="1.20.120.530">
    <property type="entry name" value="GntR ligand-binding domain-like"/>
    <property type="match status" value="1"/>
</dbReference>
<name>A0A0B2C0C5_9SPHN</name>
<dbReference type="InterPro" id="IPR036388">
    <property type="entry name" value="WH-like_DNA-bd_sf"/>
</dbReference>
<organism evidence="5 6">
    <name type="scientific">Croceibacterium mercuriale</name>
    <dbReference type="NCBI Taxonomy" id="1572751"/>
    <lineage>
        <taxon>Bacteria</taxon>
        <taxon>Pseudomonadati</taxon>
        <taxon>Pseudomonadota</taxon>
        <taxon>Alphaproteobacteria</taxon>
        <taxon>Sphingomonadales</taxon>
        <taxon>Erythrobacteraceae</taxon>
        <taxon>Croceibacterium</taxon>
    </lineage>
</organism>
<keyword evidence="6" id="KW-1185">Reference proteome</keyword>
<dbReference type="Proteomes" id="UP000030988">
    <property type="component" value="Unassembled WGS sequence"/>
</dbReference>
<evidence type="ECO:0000256" key="2">
    <source>
        <dbReference type="ARBA" id="ARBA00023125"/>
    </source>
</evidence>
<dbReference type="GO" id="GO:0003700">
    <property type="term" value="F:DNA-binding transcription factor activity"/>
    <property type="evidence" value="ECO:0007669"/>
    <property type="project" value="InterPro"/>
</dbReference>
<comment type="caution">
    <text evidence="5">The sequence shown here is derived from an EMBL/GenBank/DDBJ whole genome shotgun (WGS) entry which is preliminary data.</text>
</comment>
<dbReference type="SUPFAM" id="SSF46785">
    <property type="entry name" value="Winged helix' DNA-binding domain"/>
    <property type="match status" value="1"/>
</dbReference>
<protein>
    <recommendedName>
        <fullName evidence="4">HTH gntR-type domain-containing protein</fullName>
    </recommendedName>
</protein>
<evidence type="ECO:0000259" key="4">
    <source>
        <dbReference type="PROSITE" id="PS50949"/>
    </source>
</evidence>
<dbReference type="OrthoDB" id="7846328at2"/>
<sequence>MEDAAAALARKGPPAVEIADWIRRQISASRFVPGQRLVEVDIIRQTGGSRFKVREALQRLAAEGLIDIEEFRGATVRGASMDEVRQLYLARAAVEGICAADFTRRSSAAERRILADMTIEMEQCPQDHAPERFGRLNARWHAFIMDVSGNLVLADMVKRLNTPVHRLLFGTFYRGDRLNEAIADHRRILHAITAGDVDAADAAMRQHILNGYRFLTGLDHAIHEEDEVNPV</sequence>